<feature type="signal peptide" evidence="1">
    <location>
        <begin position="1"/>
        <end position="22"/>
    </location>
</feature>
<reference evidence="3 4" key="1">
    <citation type="submission" date="2024-08" db="EMBL/GenBank/DDBJ databases">
        <authorList>
            <person name="Lu H."/>
        </authorList>
    </citation>
    <scope>NUCLEOTIDE SEQUENCE [LARGE SCALE GENOMIC DNA]</scope>
    <source>
        <strain evidence="3 4">LYH14W</strain>
    </source>
</reference>
<comment type="caution">
    <text evidence="3">The sequence shown here is derived from an EMBL/GenBank/DDBJ whole genome shotgun (WGS) entry which is preliminary data.</text>
</comment>
<proteinExistence type="predicted"/>
<keyword evidence="1" id="KW-0732">Signal</keyword>
<evidence type="ECO:0000256" key="1">
    <source>
        <dbReference type="SAM" id="SignalP"/>
    </source>
</evidence>
<dbReference type="NCBIfam" id="TIGR02595">
    <property type="entry name" value="PEP_CTERM"/>
    <property type="match status" value="1"/>
</dbReference>
<sequence length="255" mass="25717">MKFRLHTLAALLLGAAFTQAQAGATTEVAYTALAGPTVSFIELVANPFDVASLDGLLSSGGVLFGERFAGQELAEHKAPRPGEEEVAQDWFDDLSNGAPTAGLTLLAGAAGANLGAYHYGDADGAALFGVGPQPGNGDGFGAISARFALPVSALGLQLRDLHGGAITLSLYRLDGSLIEAVDLSGRADGQVAFARSGGAADIAGFSLTHADPHYGVSIDNLVLSAAPVPEPASALLLLGGLALLGTAARRRPSNT</sequence>
<feature type="domain" description="Ice-binding protein C-terminal" evidence="2">
    <location>
        <begin position="227"/>
        <end position="251"/>
    </location>
</feature>
<evidence type="ECO:0000313" key="4">
    <source>
        <dbReference type="Proteomes" id="UP001606210"/>
    </source>
</evidence>
<evidence type="ECO:0000313" key="3">
    <source>
        <dbReference type="EMBL" id="MFG6433400.1"/>
    </source>
</evidence>
<organism evidence="3 4">
    <name type="scientific">Pelomonas parva</name>
    <dbReference type="NCBI Taxonomy" id="3299032"/>
    <lineage>
        <taxon>Bacteria</taxon>
        <taxon>Pseudomonadati</taxon>
        <taxon>Pseudomonadota</taxon>
        <taxon>Betaproteobacteria</taxon>
        <taxon>Burkholderiales</taxon>
        <taxon>Sphaerotilaceae</taxon>
        <taxon>Roseateles</taxon>
    </lineage>
</organism>
<evidence type="ECO:0000259" key="2">
    <source>
        <dbReference type="Pfam" id="PF07589"/>
    </source>
</evidence>
<feature type="chain" id="PRO_5046992184" evidence="1">
    <location>
        <begin position="23"/>
        <end position="255"/>
    </location>
</feature>
<name>A0ABW7FAB6_9BURK</name>
<dbReference type="EMBL" id="JBIGHV010000012">
    <property type="protein sequence ID" value="MFG6433400.1"/>
    <property type="molecule type" value="Genomic_DNA"/>
</dbReference>
<dbReference type="Proteomes" id="UP001606210">
    <property type="component" value="Unassembled WGS sequence"/>
</dbReference>
<dbReference type="InterPro" id="IPR013424">
    <property type="entry name" value="Ice-binding_C"/>
</dbReference>
<dbReference type="Pfam" id="PF07589">
    <property type="entry name" value="PEP-CTERM"/>
    <property type="match status" value="1"/>
</dbReference>
<gene>
    <name evidence="3" type="ORF">ACG00Y_26065</name>
</gene>
<keyword evidence="4" id="KW-1185">Reference proteome</keyword>
<dbReference type="RefSeq" id="WP_394484079.1">
    <property type="nucleotide sequence ID" value="NZ_JBIGHV010000012.1"/>
</dbReference>
<accession>A0ABW7FAB6</accession>
<protein>
    <submittedName>
        <fullName evidence="3">PEP-CTERM sorting domain-containing protein</fullName>
    </submittedName>
</protein>